<dbReference type="InterPro" id="IPR006703">
    <property type="entry name" value="G_AIG1"/>
</dbReference>
<dbReference type="Gene3D" id="3.40.50.300">
    <property type="entry name" value="P-loop containing nucleotide triphosphate hydrolases"/>
    <property type="match status" value="1"/>
</dbReference>
<evidence type="ECO:0000313" key="8">
    <source>
        <dbReference type="Proteomes" id="UP001623349"/>
    </source>
</evidence>
<evidence type="ECO:0000259" key="6">
    <source>
        <dbReference type="PROSITE" id="PS51720"/>
    </source>
</evidence>
<feature type="region of interest" description="Disordered" evidence="5">
    <location>
        <begin position="1"/>
        <end position="24"/>
    </location>
</feature>
<dbReference type="Proteomes" id="UP001623349">
    <property type="component" value="Unassembled WGS sequence"/>
</dbReference>
<dbReference type="SUPFAM" id="SSF52540">
    <property type="entry name" value="P-loop containing nucleoside triphosphate hydrolases"/>
    <property type="match status" value="1"/>
</dbReference>
<comment type="similarity">
    <text evidence="1">Belongs to the TRAFAC class TrmE-Era-EngA-EngB-Septin-like GTPase superfamily. AIG1/Toc34/Toc159-like paraseptin GTPase family. IAN subfamily.</text>
</comment>
<keyword evidence="3" id="KW-0342">GTP-binding</keyword>
<dbReference type="CDD" id="cd01852">
    <property type="entry name" value="AIG1"/>
    <property type="match status" value="1"/>
</dbReference>
<sequence>METQYGGVGFIPENSRSSHELGSQDQGIPQLRIVLLGKTGAGKSSTGNSILGEKVFQSGICAKSITKVCEKRVSTWDGKELVVVDTPGIFDTEVPDADTEKEITRYVVLTSPGPHALLLVVPLGRYTVEEHKATQKLLRMFGTKARRFMILLLTRKDDLEDTDISEYLKTAPEVFREVIREFRNRYCLFNNRASGAEQEEQKTQLLTLIQSMVRENSGRCFTNKMYESAEDVIQKQTWKKQEFYRQELERERARIKWEYEEEIRDLRDQLERERRKARMEREFKEKEADFTKRQQNARREVENTTMIVELIIKAWEIASFIINQFMKD</sequence>
<dbReference type="InterPro" id="IPR045058">
    <property type="entry name" value="GIMA/IAN/Toc"/>
</dbReference>
<organism evidence="7 8">
    <name type="scientific">Apodemus speciosus</name>
    <name type="common">Large Japanese field mouse</name>
    <dbReference type="NCBI Taxonomy" id="105296"/>
    <lineage>
        <taxon>Eukaryota</taxon>
        <taxon>Metazoa</taxon>
        <taxon>Chordata</taxon>
        <taxon>Craniata</taxon>
        <taxon>Vertebrata</taxon>
        <taxon>Euteleostomi</taxon>
        <taxon>Mammalia</taxon>
        <taxon>Eutheria</taxon>
        <taxon>Euarchontoglires</taxon>
        <taxon>Glires</taxon>
        <taxon>Rodentia</taxon>
        <taxon>Myomorpha</taxon>
        <taxon>Muroidea</taxon>
        <taxon>Muridae</taxon>
        <taxon>Murinae</taxon>
        <taxon>Apodemus</taxon>
    </lineage>
</organism>
<evidence type="ECO:0000256" key="4">
    <source>
        <dbReference type="SAM" id="Coils"/>
    </source>
</evidence>
<keyword evidence="4" id="KW-0175">Coiled coil</keyword>
<dbReference type="PANTHER" id="PTHR10903">
    <property type="entry name" value="GTPASE, IMAP FAMILY MEMBER-RELATED"/>
    <property type="match status" value="1"/>
</dbReference>
<feature type="domain" description="AIG1-type G" evidence="6">
    <location>
        <begin position="28"/>
        <end position="230"/>
    </location>
</feature>
<dbReference type="PROSITE" id="PS51720">
    <property type="entry name" value="G_AIG1"/>
    <property type="match status" value="1"/>
</dbReference>
<evidence type="ECO:0000256" key="1">
    <source>
        <dbReference type="ARBA" id="ARBA00008535"/>
    </source>
</evidence>
<keyword evidence="2" id="KW-0547">Nucleotide-binding</keyword>
<protein>
    <submittedName>
        <fullName evidence="7">GTPase IMAP family member 4</fullName>
    </submittedName>
</protein>
<proteinExistence type="inferred from homology"/>
<comment type="caution">
    <text evidence="7">The sequence shown here is derived from an EMBL/GenBank/DDBJ whole genome shotgun (WGS) entry which is preliminary data.</text>
</comment>
<gene>
    <name evidence="7" type="ORF">APTSU1_000602300</name>
</gene>
<evidence type="ECO:0000313" key="7">
    <source>
        <dbReference type="EMBL" id="GAB1290793.1"/>
    </source>
</evidence>
<dbReference type="PANTHER" id="PTHR10903:SF182">
    <property type="entry name" value="GTPASE IMAP FAMILY MEMBER 4"/>
    <property type="match status" value="1"/>
</dbReference>
<dbReference type="EMBL" id="BAAFST010000006">
    <property type="protein sequence ID" value="GAB1290793.1"/>
    <property type="molecule type" value="Genomic_DNA"/>
</dbReference>
<feature type="coiled-coil region" evidence="4">
    <location>
        <begin position="245"/>
        <end position="294"/>
    </location>
</feature>
<dbReference type="InterPro" id="IPR027417">
    <property type="entry name" value="P-loop_NTPase"/>
</dbReference>
<keyword evidence="8" id="KW-1185">Reference proteome</keyword>
<dbReference type="Pfam" id="PF04548">
    <property type="entry name" value="AIG1"/>
    <property type="match status" value="1"/>
</dbReference>
<reference evidence="7 8" key="1">
    <citation type="submission" date="2024-08" db="EMBL/GenBank/DDBJ databases">
        <title>The draft genome of Apodemus speciosus.</title>
        <authorList>
            <person name="Nabeshima K."/>
            <person name="Suzuki S."/>
            <person name="Onuma M."/>
        </authorList>
    </citation>
    <scope>NUCLEOTIDE SEQUENCE [LARGE SCALE GENOMIC DNA]</scope>
    <source>
        <strain evidence="7">IB14-021</strain>
    </source>
</reference>
<evidence type="ECO:0000256" key="2">
    <source>
        <dbReference type="ARBA" id="ARBA00022741"/>
    </source>
</evidence>
<accession>A0ABQ0EUR9</accession>
<evidence type="ECO:0000256" key="3">
    <source>
        <dbReference type="ARBA" id="ARBA00023134"/>
    </source>
</evidence>
<evidence type="ECO:0000256" key="5">
    <source>
        <dbReference type="SAM" id="MobiDB-lite"/>
    </source>
</evidence>
<name>A0ABQ0EUR9_APOSI</name>